<dbReference type="Pfam" id="PF00069">
    <property type="entry name" value="Pkinase"/>
    <property type="match status" value="1"/>
</dbReference>
<evidence type="ECO:0000256" key="22">
    <source>
        <dbReference type="ARBA" id="ARBA00023170"/>
    </source>
</evidence>
<evidence type="ECO:0000256" key="13">
    <source>
        <dbReference type="ARBA" id="ARBA00022729"/>
    </source>
</evidence>
<dbReference type="FunFam" id="3.80.10.10:FF:000400">
    <property type="entry name" value="Nuclear pore complex protein NUP107"/>
    <property type="match status" value="1"/>
</dbReference>
<keyword evidence="23" id="KW-0325">Glycoprotein</keyword>
<feature type="transmembrane region" description="Helical" evidence="28">
    <location>
        <begin position="319"/>
        <end position="341"/>
    </location>
</feature>
<keyword evidence="7" id="KW-0964">Secreted</keyword>
<evidence type="ECO:0000313" key="31">
    <source>
        <dbReference type="EMBL" id="RDX79140.1"/>
    </source>
</evidence>
<keyword evidence="15 27" id="KW-0547">Nucleotide-binding</keyword>
<dbReference type="PROSITE" id="PS00107">
    <property type="entry name" value="PROTEIN_KINASE_ATP"/>
    <property type="match status" value="1"/>
</dbReference>
<evidence type="ECO:0000256" key="7">
    <source>
        <dbReference type="ARBA" id="ARBA00022525"/>
    </source>
</evidence>
<dbReference type="SUPFAM" id="SSF52058">
    <property type="entry name" value="L domain-like"/>
    <property type="match status" value="1"/>
</dbReference>
<keyword evidence="14" id="KW-0677">Repeat</keyword>
<dbReference type="FunFam" id="3.30.200.20:FF:000309">
    <property type="entry name" value="Leucine-rich repeat receptor protein kinase MSP1"/>
    <property type="match status" value="1"/>
</dbReference>
<keyword evidence="16 31" id="KW-0418">Kinase</keyword>
<reference evidence="31" key="1">
    <citation type="submission" date="2018-05" db="EMBL/GenBank/DDBJ databases">
        <title>Draft genome of Mucuna pruriens seed.</title>
        <authorList>
            <person name="Nnadi N.E."/>
            <person name="Vos R."/>
            <person name="Hasami M.H."/>
            <person name="Devisetty U.K."/>
            <person name="Aguiy J.C."/>
        </authorList>
    </citation>
    <scope>NUCLEOTIDE SEQUENCE [LARGE SCALE GENOMIC DNA]</scope>
    <source>
        <strain evidence="31">JCA_2017</strain>
    </source>
</reference>
<evidence type="ECO:0000256" key="10">
    <source>
        <dbReference type="ARBA" id="ARBA00022614"/>
    </source>
</evidence>
<dbReference type="GO" id="GO:0005886">
    <property type="term" value="C:plasma membrane"/>
    <property type="evidence" value="ECO:0007669"/>
    <property type="project" value="UniProtKB-SubCell"/>
</dbReference>
<evidence type="ECO:0000256" key="1">
    <source>
        <dbReference type="ARBA" id="ARBA00004170"/>
    </source>
</evidence>
<dbReference type="InterPro" id="IPR001611">
    <property type="entry name" value="Leu-rich_rpt"/>
</dbReference>
<evidence type="ECO:0000256" key="16">
    <source>
        <dbReference type="ARBA" id="ARBA00022777"/>
    </source>
</evidence>
<evidence type="ECO:0000256" key="8">
    <source>
        <dbReference type="ARBA" id="ARBA00022527"/>
    </source>
</evidence>
<evidence type="ECO:0000256" key="27">
    <source>
        <dbReference type="PROSITE-ProRule" id="PRU10141"/>
    </source>
</evidence>
<feature type="chain" id="PRO_5016844864" description="non-specific serine/threonine protein kinase" evidence="29">
    <location>
        <begin position="17"/>
        <end position="450"/>
    </location>
</feature>
<dbReference type="EC" id="2.7.11.1" evidence="5"/>
<evidence type="ECO:0000256" key="17">
    <source>
        <dbReference type="ARBA" id="ARBA00022821"/>
    </source>
</evidence>
<evidence type="ECO:0000256" key="11">
    <source>
        <dbReference type="ARBA" id="ARBA00022679"/>
    </source>
</evidence>
<gene>
    <name evidence="31" type="primary">MIK2</name>
    <name evidence="31" type="ORF">CR513_40470</name>
</gene>
<evidence type="ECO:0000256" key="5">
    <source>
        <dbReference type="ARBA" id="ARBA00012513"/>
    </source>
</evidence>
<dbReference type="InterPro" id="IPR003591">
    <property type="entry name" value="Leu-rich_rpt_typical-subtyp"/>
</dbReference>
<dbReference type="OrthoDB" id="676979at2759"/>
<comment type="catalytic activity">
    <reaction evidence="25">
        <text>L-threonyl-[protein] + ATP = O-phospho-L-threonyl-[protein] + ADP + H(+)</text>
        <dbReference type="Rhea" id="RHEA:46608"/>
        <dbReference type="Rhea" id="RHEA-COMP:11060"/>
        <dbReference type="Rhea" id="RHEA-COMP:11605"/>
        <dbReference type="ChEBI" id="CHEBI:15378"/>
        <dbReference type="ChEBI" id="CHEBI:30013"/>
        <dbReference type="ChEBI" id="CHEBI:30616"/>
        <dbReference type="ChEBI" id="CHEBI:61977"/>
        <dbReference type="ChEBI" id="CHEBI:456216"/>
        <dbReference type="EC" id="2.7.11.1"/>
    </reaction>
</comment>
<dbReference type="Gene3D" id="3.30.200.20">
    <property type="entry name" value="Phosphorylase Kinase, domain 1"/>
    <property type="match status" value="1"/>
</dbReference>
<evidence type="ECO:0000256" key="25">
    <source>
        <dbReference type="ARBA" id="ARBA00047899"/>
    </source>
</evidence>
<evidence type="ECO:0000256" key="4">
    <source>
        <dbReference type="ARBA" id="ARBA00004479"/>
    </source>
</evidence>
<dbReference type="PANTHER" id="PTHR48053">
    <property type="entry name" value="LEUCINE RICH REPEAT FAMILY PROTEIN, EXPRESSED"/>
    <property type="match status" value="1"/>
</dbReference>
<keyword evidence="9" id="KW-0597">Phosphoprotein</keyword>
<evidence type="ECO:0000256" key="26">
    <source>
        <dbReference type="ARBA" id="ARBA00048679"/>
    </source>
</evidence>
<evidence type="ECO:0000256" key="6">
    <source>
        <dbReference type="ARBA" id="ARBA00022512"/>
    </source>
</evidence>
<name>A0A371FLS0_MUCPR</name>
<feature type="non-terminal residue" evidence="31">
    <location>
        <position position="1"/>
    </location>
</feature>
<dbReference type="SUPFAM" id="SSF56112">
    <property type="entry name" value="Protein kinase-like (PK-like)"/>
    <property type="match status" value="1"/>
</dbReference>
<keyword evidence="17" id="KW-0611">Plant defense</keyword>
<evidence type="ECO:0000256" key="12">
    <source>
        <dbReference type="ARBA" id="ARBA00022692"/>
    </source>
</evidence>
<dbReference type="InterPro" id="IPR011009">
    <property type="entry name" value="Kinase-like_dom_sf"/>
</dbReference>
<comment type="similarity">
    <text evidence="24">Belongs to the polygalacturonase-inhibiting protein family.</text>
</comment>
<dbReference type="EMBL" id="QJKJ01008624">
    <property type="protein sequence ID" value="RDX79140.1"/>
    <property type="molecule type" value="Genomic_DNA"/>
</dbReference>
<keyword evidence="21" id="KW-1015">Disulfide bond</keyword>
<evidence type="ECO:0000256" key="9">
    <source>
        <dbReference type="ARBA" id="ARBA00022553"/>
    </source>
</evidence>
<evidence type="ECO:0000256" key="19">
    <source>
        <dbReference type="ARBA" id="ARBA00022989"/>
    </source>
</evidence>
<keyword evidence="11" id="KW-0808">Transferase</keyword>
<evidence type="ECO:0000256" key="23">
    <source>
        <dbReference type="ARBA" id="ARBA00023180"/>
    </source>
</evidence>
<keyword evidence="20 28" id="KW-0472">Membrane</keyword>
<keyword evidence="10" id="KW-0433">Leucine-rich repeat</keyword>
<keyword evidence="8" id="KW-0723">Serine/threonine-protein kinase</keyword>
<dbReference type="Proteomes" id="UP000257109">
    <property type="component" value="Unassembled WGS sequence"/>
</dbReference>
<dbReference type="GO" id="GO:0005524">
    <property type="term" value="F:ATP binding"/>
    <property type="evidence" value="ECO:0007669"/>
    <property type="project" value="UniProtKB-UniRule"/>
</dbReference>
<dbReference type="Pfam" id="PF13855">
    <property type="entry name" value="LRR_8"/>
    <property type="match status" value="1"/>
</dbReference>
<keyword evidence="19 28" id="KW-1133">Transmembrane helix</keyword>
<evidence type="ECO:0000259" key="30">
    <source>
        <dbReference type="PROSITE" id="PS50011"/>
    </source>
</evidence>
<evidence type="ECO:0000256" key="2">
    <source>
        <dbReference type="ARBA" id="ARBA00004191"/>
    </source>
</evidence>
<comment type="caution">
    <text evidence="31">The sequence shown here is derived from an EMBL/GenBank/DDBJ whole genome shotgun (WGS) entry which is preliminary data.</text>
</comment>
<dbReference type="GO" id="GO:0006952">
    <property type="term" value="P:defense response"/>
    <property type="evidence" value="ECO:0007669"/>
    <property type="project" value="UniProtKB-KW"/>
</dbReference>
<dbReference type="PANTHER" id="PTHR48053:SF126">
    <property type="entry name" value="MDIS1-INTERACTING RECEPTOR LIKE KINASE 2-LIKE ISOFORM X1"/>
    <property type="match status" value="1"/>
</dbReference>
<dbReference type="InterPro" id="IPR051716">
    <property type="entry name" value="Plant_RL_S/T_kinase"/>
</dbReference>
<dbReference type="Gene3D" id="3.80.10.10">
    <property type="entry name" value="Ribonuclease Inhibitor"/>
    <property type="match status" value="1"/>
</dbReference>
<organism evidence="31 32">
    <name type="scientific">Mucuna pruriens</name>
    <name type="common">Velvet bean</name>
    <name type="synonym">Dolichos pruriens</name>
    <dbReference type="NCBI Taxonomy" id="157652"/>
    <lineage>
        <taxon>Eukaryota</taxon>
        <taxon>Viridiplantae</taxon>
        <taxon>Streptophyta</taxon>
        <taxon>Embryophyta</taxon>
        <taxon>Tracheophyta</taxon>
        <taxon>Spermatophyta</taxon>
        <taxon>Magnoliopsida</taxon>
        <taxon>eudicotyledons</taxon>
        <taxon>Gunneridae</taxon>
        <taxon>Pentapetalae</taxon>
        <taxon>rosids</taxon>
        <taxon>fabids</taxon>
        <taxon>Fabales</taxon>
        <taxon>Fabaceae</taxon>
        <taxon>Papilionoideae</taxon>
        <taxon>50 kb inversion clade</taxon>
        <taxon>NPAAA clade</taxon>
        <taxon>indigoferoid/millettioid clade</taxon>
        <taxon>Phaseoleae</taxon>
        <taxon>Mucuna</taxon>
    </lineage>
</organism>
<feature type="signal peptide" evidence="29">
    <location>
        <begin position="1"/>
        <end position="16"/>
    </location>
</feature>
<evidence type="ECO:0000256" key="21">
    <source>
        <dbReference type="ARBA" id="ARBA00023157"/>
    </source>
</evidence>
<keyword evidence="13 29" id="KW-0732">Signal</keyword>
<keyword evidence="32" id="KW-1185">Reference proteome</keyword>
<sequence>MAFYIMLVLLLPSVIGTRMTSSSSERRALLHSGWWNDYQNISDHCAWYGIYCNEAGSVTDIDMSMYIPPSQQIQNLNVTAFPNLAFLNVDGMGFTGSIPAEISTLTKLTYLQLPNNRLQGSIPKEAGNLTQLKRLSLSHNLLTGSVPSTLGHLRNLTDLFLDSNQITGSIPTELGNLAFLIFLNLSHNFLSGPMPSEFTNSPYLWELDISHNNLTGYVVSPILKCPTIIKVDLSHNFFNEKWLDLSYNNFTGTLNKELATLSHINLSYNFFDLKLPDYCSFSPNSLISYHMPNFTSCYHVEQTILRSRESRKSRKSKQMMLIVIPIICFIFMVLLSILYFTRGMLKTKFERISTKNGDLFSIWNYDGKIAFEDIIEATEDFDIKYCIGTGGYGSVYTAQLPSGNIVALKKLHRMESQNPSFDKSFRNEVKMLTEIRHRNIVKLHGYCLHN</sequence>
<keyword evidence="6" id="KW-0134">Cell wall</keyword>
<dbReference type="STRING" id="157652.A0A371FLS0"/>
<feature type="binding site" evidence="27">
    <location>
        <position position="409"/>
    </location>
    <ligand>
        <name>ATP</name>
        <dbReference type="ChEBI" id="CHEBI:30616"/>
    </ligand>
</feature>
<dbReference type="GO" id="GO:0004674">
    <property type="term" value="F:protein serine/threonine kinase activity"/>
    <property type="evidence" value="ECO:0007669"/>
    <property type="project" value="UniProtKB-KW"/>
</dbReference>
<proteinExistence type="inferred from homology"/>
<evidence type="ECO:0000256" key="24">
    <source>
        <dbReference type="ARBA" id="ARBA00038043"/>
    </source>
</evidence>
<evidence type="ECO:0000256" key="18">
    <source>
        <dbReference type="ARBA" id="ARBA00022840"/>
    </source>
</evidence>
<dbReference type="AlphaFoldDB" id="A0A371FLS0"/>
<keyword evidence="22 31" id="KW-0675">Receptor</keyword>
<evidence type="ECO:0000256" key="14">
    <source>
        <dbReference type="ARBA" id="ARBA00022737"/>
    </source>
</evidence>
<accession>A0A371FLS0</accession>
<dbReference type="SMART" id="SM00369">
    <property type="entry name" value="LRR_TYP"/>
    <property type="match status" value="3"/>
</dbReference>
<protein>
    <recommendedName>
        <fullName evidence="5">non-specific serine/threonine protein kinase</fullName>
        <ecNumber evidence="5">2.7.11.1</ecNumber>
    </recommendedName>
</protein>
<dbReference type="PROSITE" id="PS50011">
    <property type="entry name" value="PROTEIN_KINASE_DOM"/>
    <property type="match status" value="1"/>
</dbReference>
<dbReference type="InterPro" id="IPR000719">
    <property type="entry name" value="Prot_kinase_dom"/>
</dbReference>
<evidence type="ECO:0000256" key="28">
    <source>
        <dbReference type="SAM" id="Phobius"/>
    </source>
</evidence>
<evidence type="ECO:0000256" key="15">
    <source>
        <dbReference type="ARBA" id="ARBA00022741"/>
    </source>
</evidence>
<feature type="domain" description="Protein kinase" evidence="30">
    <location>
        <begin position="381"/>
        <end position="450"/>
    </location>
</feature>
<keyword evidence="18 27" id="KW-0067">ATP-binding</keyword>
<evidence type="ECO:0000313" key="32">
    <source>
        <dbReference type="Proteomes" id="UP000257109"/>
    </source>
</evidence>
<keyword evidence="12 28" id="KW-0812">Transmembrane</keyword>
<dbReference type="InterPro" id="IPR032675">
    <property type="entry name" value="LRR_dom_sf"/>
</dbReference>
<comment type="catalytic activity">
    <reaction evidence="26">
        <text>L-seryl-[protein] + ATP = O-phospho-L-seryl-[protein] + ADP + H(+)</text>
        <dbReference type="Rhea" id="RHEA:17989"/>
        <dbReference type="Rhea" id="RHEA-COMP:9863"/>
        <dbReference type="Rhea" id="RHEA-COMP:11604"/>
        <dbReference type="ChEBI" id="CHEBI:15378"/>
        <dbReference type="ChEBI" id="CHEBI:29999"/>
        <dbReference type="ChEBI" id="CHEBI:30616"/>
        <dbReference type="ChEBI" id="CHEBI:83421"/>
        <dbReference type="ChEBI" id="CHEBI:456216"/>
        <dbReference type="EC" id="2.7.11.1"/>
    </reaction>
</comment>
<evidence type="ECO:0000256" key="3">
    <source>
        <dbReference type="ARBA" id="ARBA00004236"/>
    </source>
</evidence>
<evidence type="ECO:0000256" key="29">
    <source>
        <dbReference type="SAM" id="SignalP"/>
    </source>
</evidence>
<dbReference type="Pfam" id="PF00560">
    <property type="entry name" value="LRR_1"/>
    <property type="match status" value="2"/>
</dbReference>
<dbReference type="InterPro" id="IPR017441">
    <property type="entry name" value="Protein_kinase_ATP_BS"/>
</dbReference>
<evidence type="ECO:0000256" key="20">
    <source>
        <dbReference type="ARBA" id="ARBA00023136"/>
    </source>
</evidence>
<comment type="subcellular location">
    <subcellularLocation>
        <location evidence="3">Cell membrane</location>
    </subcellularLocation>
    <subcellularLocation>
        <location evidence="1">Membrane</location>
        <topology evidence="1">Peripheral membrane protein</topology>
    </subcellularLocation>
    <subcellularLocation>
        <location evidence="4">Membrane</location>
        <topology evidence="4">Single-pass type I membrane protein</topology>
    </subcellularLocation>
    <subcellularLocation>
        <location evidence="2">Secreted</location>
        <location evidence="2">Cell wall</location>
    </subcellularLocation>
</comment>